<dbReference type="AlphaFoldDB" id="A0A016WXC9"/>
<accession>A0A016WXC9</accession>
<dbReference type="InterPro" id="IPR013320">
    <property type="entry name" value="ConA-like_dom_sf"/>
</dbReference>
<feature type="compositionally biased region" description="Polar residues" evidence="1">
    <location>
        <begin position="1"/>
        <end position="10"/>
    </location>
</feature>
<dbReference type="PANTHER" id="PTHR12245">
    <property type="entry name" value="SPRY DOMAIN CONTAINING SOCS BOX PROTEIN"/>
    <property type="match status" value="1"/>
</dbReference>
<feature type="compositionally biased region" description="Polar residues" evidence="1">
    <location>
        <begin position="25"/>
        <end position="35"/>
    </location>
</feature>
<organism evidence="2 3">
    <name type="scientific">Ancylostoma ceylanicum</name>
    <dbReference type="NCBI Taxonomy" id="53326"/>
    <lineage>
        <taxon>Eukaryota</taxon>
        <taxon>Metazoa</taxon>
        <taxon>Ecdysozoa</taxon>
        <taxon>Nematoda</taxon>
        <taxon>Chromadorea</taxon>
        <taxon>Rhabditida</taxon>
        <taxon>Rhabditina</taxon>
        <taxon>Rhabditomorpha</taxon>
        <taxon>Strongyloidea</taxon>
        <taxon>Ancylostomatidae</taxon>
        <taxon>Ancylostomatinae</taxon>
        <taxon>Ancylostoma</taxon>
    </lineage>
</organism>
<protein>
    <submittedName>
        <fullName evidence="2">Uncharacterized protein</fullName>
    </submittedName>
</protein>
<dbReference type="PANTHER" id="PTHR12245:SF11">
    <property type="entry name" value="PROTEIN GUSTAVUS"/>
    <property type="match status" value="1"/>
</dbReference>
<evidence type="ECO:0000313" key="3">
    <source>
        <dbReference type="Proteomes" id="UP000024635"/>
    </source>
</evidence>
<dbReference type="SUPFAM" id="SSF49899">
    <property type="entry name" value="Concanavalin A-like lectins/glucanases"/>
    <property type="match status" value="1"/>
</dbReference>
<comment type="caution">
    <text evidence="2">The sequence shown here is derived from an EMBL/GenBank/DDBJ whole genome shotgun (WGS) entry which is preliminary data.</text>
</comment>
<proteinExistence type="predicted"/>
<keyword evidence="3" id="KW-1185">Reference proteome</keyword>
<dbReference type="STRING" id="53326.A0A016WXC9"/>
<dbReference type="OrthoDB" id="5547302at2759"/>
<sequence>MSRNPAGSSSEDVRERLRVLRPHRSGQSARTSASAQDIREKLRRLRPHRHCPYGSRQPGFSSGGHLLLEKSEIDQEEQSRRTAICEWARSLPPTEQLNLLLYSQSVSPVGDSCPSRGASTSGAAGPGMPAPDDRARSIHYKIHPRIPQRALSPAHPHAAPCALDDMLRPAKFDYILNSQHLIDRQTQEMHAWNPDDRSLNIFVKDDDCFTFHRHPVAQSTDCIRGKVSGFALRFPFAVQIEREKNEKPACLGSNWQGFVVDRIFRVIFVLFI</sequence>
<dbReference type="Proteomes" id="UP000024635">
    <property type="component" value="Unassembled WGS sequence"/>
</dbReference>
<gene>
    <name evidence="2" type="primary">Acey_s0460.g1857</name>
    <name evidence="2" type="ORF">Y032_0460g1857</name>
</gene>
<dbReference type="EMBL" id="JARK01000060">
    <property type="protein sequence ID" value="EYC44464.1"/>
    <property type="molecule type" value="Genomic_DNA"/>
</dbReference>
<reference evidence="3" key="1">
    <citation type="journal article" date="2015" name="Nat. Genet.">
        <title>The genome and transcriptome of the zoonotic hookworm Ancylostoma ceylanicum identify infection-specific gene families.</title>
        <authorList>
            <person name="Schwarz E.M."/>
            <person name="Hu Y."/>
            <person name="Antoshechkin I."/>
            <person name="Miller M.M."/>
            <person name="Sternberg P.W."/>
            <person name="Aroian R.V."/>
        </authorList>
    </citation>
    <scope>NUCLEOTIDE SEQUENCE</scope>
    <source>
        <strain evidence="3">HY135</strain>
    </source>
</reference>
<dbReference type="GO" id="GO:0019005">
    <property type="term" value="C:SCF ubiquitin ligase complex"/>
    <property type="evidence" value="ECO:0007669"/>
    <property type="project" value="TreeGrafter"/>
</dbReference>
<evidence type="ECO:0000313" key="2">
    <source>
        <dbReference type="EMBL" id="EYC44464.1"/>
    </source>
</evidence>
<feature type="region of interest" description="Disordered" evidence="1">
    <location>
        <begin position="1"/>
        <end position="37"/>
    </location>
</feature>
<name>A0A016WXC9_9BILA</name>
<feature type="region of interest" description="Disordered" evidence="1">
    <location>
        <begin position="110"/>
        <end position="133"/>
    </location>
</feature>
<dbReference type="InterPro" id="IPR050672">
    <property type="entry name" value="FBXO45-Fsn/SPSB_families"/>
</dbReference>
<dbReference type="GO" id="GO:0043161">
    <property type="term" value="P:proteasome-mediated ubiquitin-dependent protein catabolic process"/>
    <property type="evidence" value="ECO:0007669"/>
    <property type="project" value="TreeGrafter"/>
</dbReference>
<evidence type="ECO:0000256" key="1">
    <source>
        <dbReference type="SAM" id="MobiDB-lite"/>
    </source>
</evidence>